<feature type="region of interest" description="Disordered" evidence="1">
    <location>
        <begin position="73"/>
        <end position="135"/>
    </location>
</feature>
<accession>A0ABD2IU74</accession>
<reference evidence="2 3" key="1">
    <citation type="submission" date="2024-10" db="EMBL/GenBank/DDBJ databases">
        <authorList>
            <person name="Kim D."/>
        </authorList>
    </citation>
    <scope>NUCLEOTIDE SEQUENCE [LARGE SCALE GENOMIC DNA]</scope>
    <source>
        <strain evidence="2">BH-2024</strain>
    </source>
</reference>
<evidence type="ECO:0000313" key="3">
    <source>
        <dbReference type="Proteomes" id="UP001620626"/>
    </source>
</evidence>
<feature type="compositionally biased region" description="Polar residues" evidence="1">
    <location>
        <begin position="78"/>
        <end position="110"/>
    </location>
</feature>
<evidence type="ECO:0000256" key="1">
    <source>
        <dbReference type="SAM" id="MobiDB-lite"/>
    </source>
</evidence>
<feature type="compositionally biased region" description="Basic and acidic residues" evidence="1">
    <location>
        <begin position="111"/>
        <end position="121"/>
    </location>
</feature>
<dbReference type="AlphaFoldDB" id="A0ABD2IU74"/>
<dbReference type="EMBL" id="JBICBT010001101">
    <property type="protein sequence ID" value="KAL3083524.1"/>
    <property type="molecule type" value="Genomic_DNA"/>
</dbReference>
<evidence type="ECO:0000313" key="2">
    <source>
        <dbReference type="EMBL" id="KAL3083524.1"/>
    </source>
</evidence>
<feature type="compositionally biased region" description="Basic and acidic residues" evidence="1">
    <location>
        <begin position="11"/>
        <end position="27"/>
    </location>
</feature>
<name>A0ABD2IU74_9BILA</name>
<keyword evidence="3" id="KW-1185">Reference proteome</keyword>
<organism evidence="2 3">
    <name type="scientific">Heterodera trifolii</name>
    <dbReference type="NCBI Taxonomy" id="157864"/>
    <lineage>
        <taxon>Eukaryota</taxon>
        <taxon>Metazoa</taxon>
        <taxon>Ecdysozoa</taxon>
        <taxon>Nematoda</taxon>
        <taxon>Chromadorea</taxon>
        <taxon>Rhabditida</taxon>
        <taxon>Tylenchina</taxon>
        <taxon>Tylenchomorpha</taxon>
        <taxon>Tylenchoidea</taxon>
        <taxon>Heteroderidae</taxon>
        <taxon>Heteroderinae</taxon>
        <taxon>Heterodera</taxon>
    </lineage>
</organism>
<feature type="region of interest" description="Disordered" evidence="1">
    <location>
        <begin position="1"/>
        <end position="53"/>
    </location>
</feature>
<sequence>MCVGKNNKNVNPKDEGPRKRGFSDRRTTKLRISTPEEIPENGGPVVHSPPITASPMLDPPPLYLSVRMGAPMIRLLDDSSTQPKSDDSSTQPKSDDSSTQPKSDDSSTQPKSDDSSTKQKSNDSSTKRFVYSAKK</sequence>
<proteinExistence type="predicted"/>
<feature type="compositionally biased region" description="Polar residues" evidence="1">
    <location>
        <begin position="1"/>
        <end position="10"/>
    </location>
</feature>
<gene>
    <name evidence="2" type="ORF">niasHT_039727</name>
</gene>
<dbReference type="Proteomes" id="UP001620626">
    <property type="component" value="Unassembled WGS sequence"/>
</dbReference>
<comment type="caution">
    <text evidence="2">The sequence shown here is derived from an EMBL/GenBank/DDBJ whole genome shotgun (WGS) entry which is preliminary data.</text>
</comment>
<protein>
    <submittedName>
        <fullName evidence="2">Uncharacterized protein</fullName>
    </submittedName>
</protein>